<evidence type="ECO:0000313" key="3">
    <source>
        <dbReference type="Proteomes" id="UP001437256"/>
    </source>
</evidence>
<sequence length="252" mass="27747">KRAAPDSVDDNAGARSDTESNDDSGTPSVVREEVWSGRPLKDHELPGRESVRVGAKYSPWTVPGYGGGRFRQRFAQVIQLDWRDARNQLIPPWNAWDDLRPGTLVMATVVFNVYVMPAKDPSMPKRKIYQALVKSLRVLGRSDIPTTKPLRSCETDTGGSSSRSIEDDVALQALSAISLPDETSPSNDASPSTTISEDTVRSTQDSVHEEQVEKRAGGMSEEGGQDENMVFLEDIEPSFVVNTRKSKKVKRG</sequence>
<feature type="region of interest" description="Disordered" evidence="1">
    <location>
        <begin position="178"/>
        <end position="231"/>
    </location>
</feature>
<feature type="compositionally biased region" description="Basic and acidic residues" evidence="1">
    <location>
        <begin position="206"/>
        <end position="216"/>
    </location>
</feature>
<feature type="compositionally biased region" description="Polar residues" evidence="1">
    <location>
        <begin position="181"/>
        <end position="205"/>
    </location>
</feature>
<evidence type="ECO:0000313" key="2">
    <source>
        <dbReference type="EMBL" id="KAL0060393.1"/>
    </source>
</evidence>
<reference evidence="2 3" key="1">
    <citation type="submission" date="2024-05" db="EMBL/GenBank/DDBJ databases">
        <title>A draft genome resource for the thread blight pathogen Marasmius tenuissimus strain MS-2.</title>
        <authorList>
            <person name="Yulfo-Soto G.E."/>
            <person name="Baruah I.K."/>
            <person name="Amoako-Attah I."/>
            <person name="Bukari Y."/>
            <person name="Meinhardt L.W."/>
            <person name="Bailey B.A."/>
            <person name="Cohen S.P."/>
        </authorList>
    </citation>
    <scope>NUCLEOTIDE SEQUENCE [LARGE SCALE GENOMIC DNA]</scope>
    <source>
        <strain evidence="2 3">MS-2</strain>
    </source>
</reference>
<organism evidence="2 3">
    <name type="scientific">Marasmius tenuissimus</name>
    <dbReference type="NCBI Taxonomy" id="585030"/>
    <lineage>
        <taxon>Eukaryota</taxon>
        <taxon>Fungi</taxon>
        <taxon>Dikarya</taxon>
        <taxon>Basidiomycota</taxon>
        <taxon>Agaricomycotina</taxon>
        <taxon>Agaricomycetes</taxon>
        <taxon>Agaricomycetidae</taxon>
        <taxon>Agaricales</taxon>
        <taxon>Marasmiineae</taxon>
        <taxon>Marasmiaceae</taxon>
        <taxon>Marasmius</taxon>
    </lineage>
</organism>
<evidence type="ECO:0000256" key="1">
    <source>
        <dbReference type="SAM" id="MobiDB-lite"/>
    </source>
</evidence>
<feature type="region of interest" description="Disordered" evidence="1">
    <location>
        <begin position="1"/>
        <end position="43"/>
    </location>
</feature>
<feature type="non-terminal residue" evidence="2">
    <location>
        <position position="1"/>
    </location>
</feature>
<dbReference type="Proteomes" id="UP001437256">
    <property type="component" value="Unassembled WGS sequence"/>
</dbReference>
<accession>A0ABR2ZI37</accession>
<dbReference type="EMBL" id="JBBXMP010000179">
    <property type="protein sequence ID" value="KAL0060393.1"/>
    <property type="molecule type" value="Genomic_DNA"/>
</dbReference>
<feature type="region of interest" description="Disordered" evidence="1">
    <location>
        <begin position="144"/>
        <end position="165"/>
    </location>
</feature>
<name>A0ABR2ZI37_9AGAR</name>
<feature type="compositionally biased region" description="Basic and acidic residues" evidence="1">
    <location>
        <begin position="30"/>
        <end position="43"/>
    </location>
</feature>
<keyword evidence="3" id="KW-1185">Reference proteome</keyword>
<comment type="caution">
    <text evidence="2">The sequence shown here is derived from an EMBL/GenBank/DDBJ whole genome shotgun (WGS) entry which is preliminary data.</text>
</comment>
<gene>
    <name evidence="2" type="ORF">AAF712_012844</name>
</gene>
<protein>
    <submittedName>
        <fullName evidence="2">Uncharacterized protein</fullName>
    </submittedName>
</protein>
<proteinExistence type="predicted"/>